<feature type="domain" description="Carrier" evidence="3">
    <location>
        <begin position="22"/>
        <end position="104"/>
    </location>
</feature>
<organism evidence="4 5">
    <name type="scientific">Pseudomonas protegens</name>
    <dbReference type="NCBI Taxonomy" id="380021"/>
    <lineage>
        <taxon>Bacteria</taxon>
        <taxon>Pseudomonadati</taxon>
        <taxon>Pseudomonadota</taxon>
        <taxon>Gammaproteobacteria</taxon>
        <taxon>Pseudomonadales</taxon>
        <taxon>Pseudomonadaceae</taxon>
        <taxon>Pseudomonas</taxon>
    </lineage>
</organism>
<comment type="caution">
    <text evidence="4">The sequence shown here is derived from an EMBL/GenBank/DDBJ whole genome shotgun (WGS) entry which is preliminary data.</text>
</comment>
<dbReference type="Proteomes" id="UP000248188">
    <property type="component" value="Unassembled WGS sequence"/>
</dbReference>
<dbReference type="Pfam" id="PF00550">
    <property type="entry name" value="PP-binding"/>
    <property type="match status" value="1"/>
</dbReference>
<proteinExistence type="predicted"/>
<evidence type="ECO:0000313" key="5">
    <source>
        <dbReference type="Proteomes" id="UP000248188"/>
    </source>
</evidence>
<dbReference type="InterPro" id="IPR036736">
    <property type="entry name" value="ACP-like_sf"/>
</dbReference>
<dbReference type="SUPFAM" id="SSF47336">
    <property type="entry name" value="ACP-like"/>
    <property type="match status" value="1"/>
</dbReference>
<dbReference type="PROSITE" id="PS00012">
    <property type="entry name" value="PHOSPHOPANTETHEINE"/>
    <property type="match status" value="1"/>
</dbReference>
<name>A0A9Q6IAU2_9PSED</name>
<evidence type="ECO:0000313" key="4">
    <source>
        <dbReference type="EMBL" id="PYC29936.1"/>
    </source>
</evidence>
<dbReference type="Gene3D" id="1.10.1200.10">
    <property type="entry name" value="ACP-like"/>
    <property type="match status" value="1"/>
</dbReference>
<evidence type="ECO:0000259" key="3">
    <source>
        <dbReference type="PROSITE" id="PS50075"/>
    </source>
</evidence>
<keyword evidence="2" id="KW-0597">Phosphoprotein</keyword>
<gene>
    <name evidence="4" type="ORF">DMX08_28415</name>
</gene>
<evidence type="ECO:0000256" key="1">
    <source>
        <dbReference type="ARBA" id="ARBA00022450"/>
    </source>
</evidence>
<accession>A0A9Q6IAU2</accession>
<reference evidence="4 5" key="1">
    <citation type="submission" date="2018-06" db="EMBL/GenBank/DDBJ databases">
        <title>Pseudomonas diversity within urban Lake Michigan freshwaters.</title>
        <authorList>
            <person name="Batrich M."/>
            <person name="Hatzopoulos T."/>
            <person name="Putonti C."/>
        </authorList>
    </citation>
    <scope>NUCLEOTIDE SEQUENCE [LARGE SCALE GENOMIC DNA]</scope>
    <source>
        <strain evidence="4 5">MB-090624</strain>
    </source>
</reference>
<dbReference type="InterPro" id="IPR006162">
    <property type="entry name" value="Ppantetheine_attach_site"/>
</dbReference>
<evidence type="ECO:0000256" key="2">
    <source>
        <dbReference type="ARBA" id="ARBA00022553"/>
    </source>
</evidence>
<dbReference type="InterPro" id="IPR009081">
    <property type="entry name" value="PP-bd_ACP"/>
</dbReference>
<protein>
    <recommendedName>
        <fullName evidence="3">Carrier domain-containing protein</fullName>
    </recommendedName>
</protein>
<keyword evidence="1" id="KW-0596">Phosphopantetheine</keyword>
<dbReference type="AlphaFoldDB" id="A0A9Q6IAU2"/>
<dbReference type="PROSITE" id="PS50075">
    <property type="entry name" value="CARRIER"/>
    <property type="match status" value="1"/>
</dbReference>
<dbReference type="EMBL" id="QJRN01000025">
    <property type="protein sequence ID" value="PYC29936.1"/>
    <property type="molecule type" value="Genomic_DNA"/>
</dbReference>
<sequence>MAMPWPPRHWWEPAMCSATAVPLQTQVMDDVLGLCARLLKVAQEQLHAGQNFFAIGGSSLQALQLCALLEQLHPQLCGEDGIDLTLIVGTATLGEFVAAVLQGAADRRAGAICEGEL</sequence>